<reference evidence="1 2" key="1">
    <citation type="journal article" date="2025" name="Microbiol. Resour. Announc.">
        <title>Draft genome sequences for Neonectria magnoliae and Neonectria punicea, canker pathogens of Liriodendron tulipifera and Acer saccharum in West Virginia.</title>
        <authorList>
            <person name="Petronek H.M."/>
            <person name="Kasson M.T."/>
            <person name="Metheny A.M."/>
            <person name="Stauder C.M."/>
            <person name="Lovett B."/>
            <person name="Lynch S.C."/>
            <person name="Garnas J.R."/>
            <person name="Kasson L.R."/>
            <person name="Stajich J.E."/>
        </authorList>
    </citation>
    <scope>NUCLEOTIDE SEQUENCE [LARGE SCALE GENOMIC DNA]</scope>
    <source>
        <strain evidence="1 2">NRRL 64651</strain>
    </source>
</reference>
<dbReference type="Gene3D" id="3.40.50.300">
    <property type="entry name" value="P-loop containing nucleotide triphosphate hydrolases"/>
    <property type="match status" value="1"/>
</dbReference>
<dbReference type="InterPro" id="IPR027417">
    <property type="entry name" value="P-loop_NTPase"/>
</dbReference>
<comment type="caution">
    <text evidence="1">The sequence shown here is derived from an EMBL/GenBank/DDBJ whole genome shotgun (WGS) entry which is preliminary data.</text>
</comment>
<dbReference type="Proteomes" id="UP001498421">
    <property type="component" value="Unassembled WGS sequence"/>
</dbReference>
<protein>
    <recommendedName>
        <fullName evidence="3">DNA2/NAM7 helicase helicase domain-containing protein</fullName>
    </recommendedName>
</protein>
<proteinExistence type="predicted"/>
<organism evidence="1 2">
    <name type="scientific">Neonectria magnoliae</name>
    <dbReference type="NCBI Taxonomy" id="2732573"/>
    <lineage>
        <taxon>Eukaryota</taxon>
        <taxon>Fungi</taxon>
        <taxon>Dikarya</taxon>
        <taxon>Ascomycota</taxon>
        <taxon>Pezizomycotina</taxon>
        <taxon>Sordariomycetes</taxon>
        <taxon>Hypocreomycetidae</taxon>
        <taxon>Hypocreales</taxon>
        <taxon>Nectriaceae</taxon>
        <taxon>Neonectria</taxon>
    </lineage>
</organism>
<gene>
    <name evidence="1" type="ORF">QQZ08_003931</name>
</gene>
<evidence type="ECO:0000313" key="1">
    <source>
        <dbReference type="EMBL" id="KAK7429552.1"/>
    </source>
</evidence>
<evidence type="ECO:0008006" key="3">
    <source>
        <dbReference type="Google" id="ProtNLM"/>
    </source>
</evidence>
<name>A0ABR1I7K0_9HYPO</name>
<sequence length="157" mass="17480">MAQHLHCTGLMQHDAIQPSKIQSSMSNFAKQLADDDKENWADFHRGLAELASEPDDYAANLADRREAARTLLISAVKSCDAICTTPVAFVQMANHVTDLDIELMVVDEASRFTEASSLISVSKCPYASPLFLSDNRHFAPFSIARSDRDNRDFFGRQ</sequence>
<evidence type="ECO:0000313" key="2">
    <source>
        <dbReference type="Proteomes" id="UP001498421"/>
    </source>
</evidence>
<dbReference type="EMBL" id="JAZAVK010000028">
    <property type="protein sequence ID" value="KAK7429552.1"/>
    <property type="molecule type" value="Genomic_DNA"/>
</dbReference>
<accession>A0ABR1I7K0</accession>
<keyword evidence="2" id="KW-1185">Reference proteome</keyword>